<keyword evidence="3" id="KW-1185">Reference proteome</keyword>
<evidence type="ECO:0000256" key="1">
    <source>
        <dbReference type="SAM" id="Phobius"/>
    </source>
</evidence>
<dbReference type="RefSeq" id="WP_139261165.1">
    <property type="nucleotide sequence ID" value="NZ_FQTV01000001.1"/>
</dbReference>
<keyword evidence="1" id="KW-0812">Transmembrane</keyword>
<gene>
    <name evidence="2" type="ORF">SAMN05444405_10155</name>
</gene>
<dbReference type="Proteomes" id="UP000184509">
    <property type="component" value="Unassembled WGS sequence"/>
</dbReference>
<protein>
    <submittedName>
        <fullName evidence="2">Uncharacterized protein</fullName>
    </submittedName>
</protein>
<keyword evidence="1" id="KW-1133">Transmembrane helix</keyword>
<sequence>MRKHIIYVFMAISLLTLPSCNAYRLIVHSDNNFILYTLLLGAAIFALVVLFVVYSNKKRREDVAEHILNRQGLSARDFFESGTYIGGHPSVTEIIPSLVFRRTLKDFVFYVRPANVYLPAEKFSIPVASVVSIELEDTSTVEEKVTAHRILLLGPFALAFKKQIKRDSCFVSIEWNEGKQIYSTYFYFDGYNAMLNANELRYKLIAEMNKS</sequence>
<accession>A0A1M4SBR0</accession>
<reference evidence="3" key="1">
    <citation type="submission" date="2016-11" db="EMBL/GenBank/DDBJ databases">
        <authorList>
            <person name="Varghese N."/>
            <person name="Submissions S."/>
        </authorList>
    </citation>
    <scope>NUCLEOTIDE SEQUENCE [LARGE SCALE GENOMIC DNA]</scope>
    <source>
        <strain evidence="3">DSM 26991</strain>
    </source>
</reference>
<organism evidence="2 3">
    <name type="scientific">Bacteroides luti</name>
    <dbReference type="NCBI Taxonomy" id="1297750"/>
    <lineage>
        <taxon>Bacteria</taxon>
        <taxon>Pseudomonadati</taxon>
        <taxon>Bacteroidota</taxon>
        <taxon>Bacteroidia</taxon>
        <taxon>Bacteroidales</taxon>
        <taxon>Bacteroidaceae</taxon>
        <taxon>Bacteroides</taxon>
    </lineage>
</organism>
<dbReference type="AlphaFoldDB" id="A0A1M4SBR0"/>
<evidence type="ECO:0000313" key="2">
    <source>
        <dbReference type="EMBL" id="SHE29612.1"/>
    </source>
</evidence>
<dbReference type="EMBL" id="FQTV01000001">
    <property type="protein sequence ID" value="SHE29612.1"/>
    <property type="molecule type" value="Genomic_DNA"/>
</dbReference>
<keyword evidence="1" id="KW-0472">Membrane</keyword>
<feature type="transmembrane region" description="Helical" evidence="1">
    <location>
        <begin position="32"/>
        <end position="54"/>
    </location>
</feature>
<proteinExistence type="predicted"/>
<evidence type="ECO:0000313" key="3">
    <source>
        <dbReference type="Proteomes" id="UP000184509"/>
    </source>
</evidence>
<name>A0A1M4SBR0_9BACE</name>